<dbReference type="Proteomes" id="UP001156905">
    <property type="component" value="Unassembled WGS sequence"/>
</dbReference>
<name>A0ABQ6B5S6_9BRAD</name>
<sequence length="274" mass="29953">MTEPSARIHVQGHVDDLYALSLLFPEGAYPDLHVVTAIKGIKDGLLDRVQDADHKETYIAGPGCLPIIEAPFLERPWIAREIIAPLNGYATLADSNFKPVVPVSASWEAKGGSGQAVFGSTIPNRPTRLIATNRHPTLKELLPNRVAFMSENPLAAYAASVLAGQPSWADYYRLLEDIAGHRGTTLDKLPEAGLAKRQPHNAFKNAANNRAFGRHGASKRDTTLSQDTLMNLLEAREFVRTVVSTWLDLECGGCMPRDRVDGGPLRFGLDDPRP</sequence>
<dbReference type="EMBL" id="BSOW01000028">
    <property type="protein sequence ID" value="GLR89784.1"/>
    <property type="molecule type" value="Genomic_DNA"/>
</dbReference>
<protein>
    <submittedName>
        <fullName evidence="1">Uncharacterized protein</fullName>
    </submittedName>
</protein>
<evidence type="ECO:0000313" key="2">
    <source>
        <dbReference type="Proteomes" id="UP001156905"/>
    </source>
</evidence>
<evidence type="ECO:0000313" key="1">
    <source>
        <dbReference type="EMBL" id="GLR89784.1"/>
    </source>
</evidence>
<proteinExistence type="predicted"/>
<reference evidence="2" key="1">
    <citation type="journal article" date="2019" name="Int. J. Syst. Evol. Microbiol.">
        <title>The Global Catalogue of Microorganisms (GCM) 10K type strain sequencing project: providing services to taxonomists for standard genome sequencing and annotation.</title>
        <authorList>
            <consortium name="The Broad Institute Genomics Platform"/>
            <consortium name="The Broad Institute Genome Sequencing Center for Infectious Disease"/>
            <person name="Wu L."/>
            <person name="Ma J."/>
        </authorList>
    </citation>
    <scope>NUCLEOTIDE SEQUENCE [LARGE SCALE GENOMIC DNA]</scope>
    <source>
        <strain evidence="2">NBRC 102520</strain>
    </source>
</reference>
<gene>
    <name evidence="1" type="ORF">GCM10007857_64980</name>
</gene>
<comment type="caution">
    <text evidence="1">The sequence shown here is derived from an EMBL/GenBank/DDBJ whole genome shotgun (WGS) entry which is preliminary data.</text>
</comment>
<dbReference type="RefSeq" id="WP_284272160.1">
    <property type="nucleotide sequence ID" value="NZ_BSOW01000028.1"/>
</dbReference>
<accession>A0ABQ6B5S6</accession>
<keyword evidence="2" id="KW-1185">Reference proteome</keyword>
<organism evidence="1 2">
    <name type="scientific">Bradyrhizobium iriomotense</name>
    <dbReference type="NCBI Taxonomy" id="441950"/>
    <lineage>
        <taxon>Bacteria</taxon>
        <taxon>Pseudomonadati</taxon>
        <taxon>Pseudomonadota</taxon>
        <taxon>Alphaproteobacteria</taxon>
        <taxon>Hyphomicrobiales</taxon>
        <taxon>Nitrobacteraceae</taxon>
        <taxon>Bradyrhizobium</taxon>
    </lineage>
</organism>